<accession>A0AAD6BFI4</accession>
<name>A0AAD6BFI4_9TELE</name>
<feature type="region of interest" description="Disordered" evidence="1">
    <location>
        <begin position="1"/>
        <end position="28"/>
    </location>
</feature>
<evidence type="ECO:0000256" key="1">
    <source>
        <dbReference type="SAM" id="MobiDB-lite"/>
    </source>
</evidence>
<dbReference type="EMBL" id="JAPTMU010000006">
    <property type="protein sequence ID" value="KAJ4942490.1"/>
    <property type="molecule type" value="Genomic_DNA"/>
</dbReference>
<evidence type="ECO:0000313" key="2">
    <source>
        <dbReference type="EMBL" id="KAJ4942490.1"/>
    </source>
</evidence>
<dbReference type="Proteomes" id="UP001219934">
    <property type="component" value="Unassembled WGS sequence"/>
</dbReference>
<sequence>MESHQIHTSFVPLPTEANTPNRANGANPFSCPVTQKDIAVKATSVVGVLSLEEQGL</sequence>
<comment type="caution">
    <text evidence="2">The sequence shown here is derived from an EMBL/GenBank/DDBJ whole genome shotgun (WGS) entry which is preliminary data.</text>
</comment>
<gene>
    <name evidence="2" type="ORF">JOQ06_012356</name>
</gene>
<feature type="non-terminal residue" evidence="2">
    <location>
        <position position="1"/>
    </location>
</feature>
<evidence type="ECO:0000313" key="3">
    <source>
        <dbReference type="Proteomes" id="UP001219934"/>
    </source>
</evidence>
<protein>
    <submittedName>
        <fullName evidence="2">Uncharacterized protein</fullName>
    </submittedName>
</protein>
<dbReference type="AlphaFoldDB" id="A0AAD6BFI4"/>
<organism evidence="2 3">
    <name type="scientific">Pogonophryne albipinna</name>
    <dbReference type="NCBI Taxonomy" id="1090488"/>
    <lineage>
        <taxon>Eukaryota</taxon>
        <taxon>Metazoa</taxon>
        <taxon>Chordata</taxon>
        <taxon>Craniata</taxon>
        <taxon>Vertebrata</taxon>
        <taxon>Euteleostomi</taxon>
        <taxon>Actinopterygii</taxon>
        <taxon>Neopterygii</taxon>
        <taxon>Teleostei</taxon>
        <taxon>Neoteleostei</taxon>
        <taxon>Acanthomorphata</taxon>
        <taxon>Eupercaria</taxon>
        <taxon>Perciformes</taxon>
        <taxon>Notothenioidei</taxon>
        <taxon>Pogonophryne</taxon>
    </lineage>
</organism>
<proteinExistence type="predicted"/>
<reference evidence="2" key="1">
    <citation type="submission" date="2022-11" db="EMBL/GenBank/DDBJ databases">
        <title>Chromosome-level genome of Pogonophryne albipinna.</title>
        <authorList>
            <person name="Jo E."/>
        </authorList>
    </citation>
    <scope>NUCLEOTIDE SEQUENCE</scope>
    <source>
        <strain evidence="2">SGF0006</strain>
        <tissue evidence="2">Muscle</tissue>
    </source>
</reference>
<keyword evidence="3" id="KW-1185">Reference proteome</keyword>